<feature type="transmembrane region" description="Helical" evidence="7">
    <location>
        <begin position="345"/>
        <end position="369"/>
    </location>
</feature>
<dbReference type="GO" id="GO:0022857">
    <property type="term" value="F:transmembrane transporter activity"/>
    <property type="evidence" value="ECO:0007669"/>
    <property type="project" value="TreeGrafter"/>
</dbReference>
<keyword evidence="3 7" id="KW-0812">Transmembrane</keyword>
<comment type="caution">
    <text evidence="10">The sequence shown here is derived from an EMBL/GenBank/DDBJ whole genome shotgun (WGS) entry which is preliminary data.</text>
</comment>
<comment type="subcellular location">
    <subcellularLocation>
        <location evidence="1">Cell membrane</location>
        <topology evidence="1">Multi-pass membrane protein</topology>
    </subcellularLocation>
</comment>
<dbReference type="EMBL" id="LNQE01000303">
    <property type="protein sequence ID" value="KUG27658.1"/>
    <property type="molecule type" value="Genomic_DNA"/>
</dbReference>
<feature type="transmembrane region" description="Helical" evidence="7">
    <location>
        <begin position="302"/>
        <end position="325"/>
    </location>
</feature>
<evidence type="ECO:0000313" key="10">
    <source>
        <dbReference type="EMBL" id="KUG27658.1"/>
    </source>
</evidence>
<dbReference type="InterPro" id="IPR050250">
    <property type="entry name" value="Macrolide_Exporter_MacB"/>
</dbReference>
<evidence type="ECO:0000259" key="9">
    <source>
        <dbReference type="Pfam" id="PF12704"/>
    </source>
</evidence>
<evidence type="ECO:0000259" key="8">
    <source>
        <dbReference type="Pfam" id="PF02687"/>
    </source>
</evidence>
<proteinExistence type="inferred from homology"/>
<comment type="similarity">
    <text evidence="6">Belongs to the ABC-4 integral membrane protein family.</text>
</comment>
<dbReference type="Pfam" id="PF02687">
    <property type="entry name" value="FtsX"/>
    <property type="match status" value="1"/>
</dbReference>
<dbReference type="AlphaFoldDB" id="A0A0W8G3D9"/>
<organism evidence="10">
    <name type="scientific">hydrocarbon metagenome</name>
    <dbReference type="NCBI Taxonomy" id="938273"/>
    <lineage>
        <taxon>unclassified sequences</taxon>
        <taxon>metagenomes</taxon>
        <taxon>ecological metagenomes</taxon>
    </lineage>
</organism>
<evidence type="ECO:0008006" key="11">
    <source>
        <dbReference type="Google" id="ProtNLM"/>
    </source>
</evidence>
<evidence type="ECO:0000256" key="4">
    <source>
        <dbReference type="ARBA" id="ARBA00022989"/>
    </source>
</evidence>
<dbReference type="PANTHER" id="PTHR30572:SF4">
    <property type="entry name" value="ABC TRANSPORTER PERMEASE YTRF"/>
    <property type="match status" value="1"/>
</dbReference>
<dbReference type="PANTHER" id="PTHR30572">
    <property type="entry name" value="MEMBRANE COMPONENT OF TRANSPORTER-RELATED"/>
    <property type="match status" value="1"/>
</dbReference>
<keyword evidence="2" id="KW-1003">Cell membrane</keyword>
<accession>A0A0W8G3D9</accession>
<feature type="domain" description="ABC3 transporter permease C-terminal" evidence="8">
    <location>
        <begin position="263"/>
        <end position="380"/>
    </location>
</feature>
<evidence type="ECO:0000256" key="1">
    <source>
        <dbReference type="ARBA" id="ARBA00004651"/>
    </source>
</evidence>
<evidence type="ECO:0000256" key="7">
    <source>
        <dbReference type="SAM" id="Phobius"/>
    </source>
</evidence>
<dbReference type="InterPro" id="IPR025857">
    <property type="entry name" value="MacB_PCD"/>
</dbReference>
<evidence type="ECO:0000256" key="6">
    <source>
        <dbReference type="ARBA" id="ARBA00038076"/>
    </source>
</evidence>
<evidence type="ECO:0000256" key="5">
    <source>
        <dbReference type="ARBA" id="ARBA00023136"/>
    </source>
</evidence>
<feature type="domain" description="MacB-like periplasmic core" evidence="9">
    <location>
        <begin position="18"/>
        <end position="205"/>
    </location>
</feature>
<feature type="transmembrane region" description="Helical" evidence="7">
    <location>
        <begin position="260"/>
        <end position="281"/>
    </location>
</feature>
<keyword evidence="4 7" id="KW-1133">Transmembrane helix</keyword>
<keyword evidence="5 7" id="KW-0472">Membrane</keyword>
<protein>
    <recommendedName>
        <fullName evidence="11">ABC transporter permease</fullName>
    </recommendedName>
</protein>
<evidence type="ECO:0000256" key="3">
    <source>
        <dbReference type="ARBA" id="ARBA00022692"/>
    </source>
</evidence>
<evidence type="ECO:0000256" key="2">
    <source>
        <dbReference type="ARBA" id="ARBA00022475"/>
    </source>
</evidence>
<gene>
    <name evidence="10" type="ORF">ASZ90_002492</name>
</gene>
<dbReference type="InterPro" id="IPR003838">
    <property type="entry name" value="ABC3_permease_C"/>
</dbReference>
<sequence length="387" mass="40077">MNLATIPLRNLRRKLPRTMLSVAVFSLGIASVVALAHLSKVVGDSLERKMTAFGANVLITPRTQSLSVGYGGLTLGDVSFDMRYLPVAETVAAVRAIPMKDNISVVAPKFALLTKVGGVPVGVVGVDFQSERGIKRYWQPRGGYPAGDDGVLAGSAAAAALSLDLGDAVTIEGRTFRVAGVLEPTGSEDDKVIFADIAAVQRLAGKENMAHFVEVAALCAGCPIDEITEHIQAALPDASITAMQQVVKQRMAAISFVKHLAFSVSFVIMLTACAMIGLSVFSSVNERKNEIGVLRAVGFSKAGVFSLFCLEAVLTGMTAAVLGYAGGVLAAGIVPDILETGAPNAMVFNVGEFFLTFAAVTALSAAAAAPPSLAAARLDPAAALVTL</sequence>
<name>A0A0W8G3D9_9ZZZZ</name>
<dbReference type="GO" id="GO:0005886">
    <property type="term" value="C:plasma membrane"/>
    <property type="evidence" value="ECO:0007669"/>
    <property type="project" value="UniProtKB-SubCell"/>
</dbReference>
<dbReference type="Pfam" id="PF12704">
    <property type="entry name" value="MacB_PCD"/>
    <property type="match status" value="1"/>
</dbReference>
<reference evidence="10" key="1">
    <citation type="journal article" date="2015" name="Proc. Natl. Acad. Sci. U.S.A.">
        <title>Networks of energetic and metabolic interactions define dynamics in microbial communities.</title>
        <authorList>
            <person name="Embree M."/>
            <person name="Liu J.K."/>
            <person name="Al-Bassam M.M."/>
            <person name="Zengler K."/>
        </authorList>
    </citation>
    <scope>NUCLEOTIDE SEQUENCE</scope>
</reference>